<feature type="region of interest" description="Disordered" evidence="1">
    <location>
        <begin position="26"/>
        <end position="77"/>
    </location>
</feature>
<dbReference type="Pfam" id="PF12974">
    <property type="entry name" value="Phosphonate-bd"/>
    <property type="match status" value="1"/>
</dbReference>
<evidence type="ECO:0000256" key="1">
    <source>
        <dbReference type="SAM" id="MobiDB-lite"/>
    </source>
</evidence>
<dbReference type="PANTHER" id="PTHR35841:SF1">
    <property type="entry name" value="PHOSPHONATES-BINDING PERIPLASMIC PROTEIN"/>
    <property type="match status" value="1"/>
</dbReference>
<proteinExistence type="predicted"/>
<dbReference type="AlphaFoldDB" id="A0ABD5VZI1"/>
<dbReference type="SUPFAM" id="SSF53850">
    <property type="entry name" value="Periplasmic binding protein-like II"/>
    <property type="match status" value="1"/>
</dbReference>
<keyword evidence="3" id="KW-1185">Reference proteome</keyword>
<dbReference type="PANTHER" id="PTHR35841">
    <property type="entry name" value="PHOSPHONATES-BINDING PERIPLASMIC PROTEIN"/>
    <property type="match status" value="1"/>
</dbReference>
<dbReference type="RefSeq" id="WP_267163441.1">
    <property type="nucleotide sequence ID" value="NZ_CP112972.1"/>
</dbReference>
<feature type="compositionally biased region" description="Acidic residues" evidence="1">
    <location>
        <begin position="34"/>
        <end position="74"/>
    </location>
</feature>
<evidence type="ECO:0000313" key="2">
    <source>
        <dbReference type="EMBL" id="MFC7057664.1"/>
    </source>
</evidence>
<dbReference type="Gene3D" id="3.40.190.10">
    <property type="entry name" value="Periplasmic binding protein-like II"/>
    <property type="match status" value="2"/>
</dbReference>
<protein>
    <submittedName>
        <fullName evidence="2">PhnD/SsuA/transferrin family substrate-binding protein</fullName>
    </submittedName>
</protein>
<dbReference type="Proteomes" id="UP001596445">
    <property type="component" value="Unassembled WGS sequence"/>
</dbReference>
<dbReference type="EMBL" id="JBHSZI010000001">
    <property type="protein sequence ID" value="MFC7057664.1"/>
    <property type="molecule type" value="Genomic_DNA"/>
</dbReference>
<name>A0ABD5VZI1_9EURY</name>
<evidence type="ECO:0000313" key="3">
    <source>
        <dbReference type="Proteomes" id="UP001596445"/>
    </source>
</evidence>
<gene>
    <name evidence="2" type="ORF">ACFQQG_05115</name>
</gene>
<accession>A0ABD5VZI1</accession>
<sequence>MADKRANWKETRRKFIATTGIAGTSLLAGCIGGDDGDDGEDGGDSSDGEDGGDSSDGEDGGDSSDGEDGGDTTEDTTTTIGFALNPAEANVEIEAQYQPLFDYLESELSIKVEPLRAASYTATTQEIRRGGVELADTSPFVPAATDGIADVVGIREAYGSDKYFSIITTTTDSGIEQLSDLESETIAFAAPTSTSGSLVPTLMLKNAGLEVGSAPQGDPPDFTARYSDHTTARKQMVNDPSISAAATGAFSAAPHVPQKQFDQMSDSFSDLSSEYEGAGEADPQLNLLAVSNPLPRAPIMARSDWNADIRSDVESALINAEPGGDAFTHEEGYEGEELWFTNIKEGSESDYEPIEKVLNQLEVEIGDL</sequence>
<dbReference type="GeneID" id="76629563"/>
<reference evidence="2 3" key="1">
    <citation type="journal article" date="2019" name="Int. J. Syst. Evol. Microbiol.">
        <title>The Global Catalogue of Microorganisms (GCM) 10K type strain sequencing project: providing services to taxonomists for standard genome sequencing and annotation.</title>
        <authorList>
            <consortium name="The Broad Institute Genomics Platform"/>
            <consortium name="The Broad Institute Genome Sequencing Center for Infectious Disease"/>
            <person name="Wu L."/>
            <person name="Ma J."/>
        </authorList>
    </citation>
    <scope>NUCLEOTIDE SEQUENCE [LARGE SCALE GENOMIC DNA]</scope>
    <source>
        <strain evidence="2 3">JCM 30072</strain>
    </source>
</reference>
<comment type="caution">
    <text evidence="2">The sequence shown here is derived from an EMBL/GenBank/DDBJ whole genome shotgun (WGS) entry which is preliminary data.</text>
</comment>
<organism evidence="2 3">
    <name type="scientific">Halovenus salina</name>
    <dbReference type="NCBI Taxonomy" id="1510225"/>
    <lineage>
        <taxon>Archaea</taxon>
        <taxon>Methanobacteriati</taxon>
        <taxon>Methanobacteriota</taxon>
        <taxon>Stenosarchaea group</taxon>
        <taxon>Halobacteria</taxon>
        <taxon>Halobacteriales</taxon>
        <taxon>Haloarculaceae</taxon>
        <taxon>Halovenus</taxon>
    </lineage>
</organism>
<dbReference type="PROSITE" id="PS51257">
    <property type="entry name" value="PROKAR_LIPOPROTEIN"/>
    <property type="match status" value="1"/>
</dbReference>